<protein>
    <submittedName>
        <fullName evidence="1">Uncharacterized protein</fullName>
    </submittedName>
</protein>
<evidence type="ECO:0000313" key="2">
    <source>
        <dbReference type="Proteomes" id="UP000295285"/>
    </source>
</evidence>
<reference evidence="1 2" key="1">
    <citation type="submission" date="2019-03" db="EMBL/GenBank/DDBJ databases">
        <title>Above-ground endophytic microbial communities from plants in different locations in the United States.</title>
        <authorList>
            <person name="Frank C."/>
        </authorList>
    </citation>
    <scope>NUCLEOTIDE SEQUENCE [LARGE SCALE GENOMIC DNA]</scope>
    <source>
        <strain evidence="1 2">LP_2_YM</strain>
    </source>
</reference>
<dbReference type="Proteomes" id="UP000295285">
    <property type="component" value="Unassembled WGS sequence"/>
</dbReference>
<gene>
    <name evidence="1" type="ORF">EC910_101414</name>
</gene>
<comment type="caution">
    <text evidence="1">The sequence shown here is derived from an EMBL/GenBank/DDBJ whole genome shotgun (WGS) entry which is preliminary data.</text>
</comment>
<dbReference type="EMBL" id="SMDG01000001">
    <property type="protein sequence ID" value="TCW59784.1"/>
    <property type="molecule type" value="Genomic_DNA"/>
</dbReference>
<dbReference type="AlphaFoldDB" id="A0A4R4BLE1"/>
<dbReference type="RefSeq" id="WP_131931317.1">
    <property type="nucleotide sequence ID" value="NZ_SMDF01000001.1"/>
</dbReference>
<proteinExistence type="predicted"/>
<sequence>MDIKAIENSVQAIRLAEEQGILGVHFVNKVHVKHQLLEELLNEEGNLEVVKRDDLEYPLQVEFTKNGFTYFSLYTAKKFKNTFGGNIDELITSN</sequence>
<evidence type="ECO:0000313" key="1">
    <source>
        <dbReference type="EMBL" id="TCW59784.1"/>
    </source>
</evidence>
<accession>A0A4R4BLE1</accession>
<name>A0A4R4BLE1_BACTU</name>
<organism evidence="1 2">
    <name type="scientific">Bacillus thuringiensis</name>
    <dbReference type="NCBI Taxonomy" id="1428"/>
    <lineage>
        <taxon>Bacteria</taxon>
        <taxon>Bacillati</taxon>
        <taxon>Bacillota</taxon>
        <taxon>Bacilli</taxon>
        <taxon>Bacillales</taxon>
        <taxon>Bacillaceae</taxon>
        <taxon>Bacillus</taxon>
        <taxon>Bacillus cereus group</taxon>
    </lineage>
</organism>